<proteinExistence type="predicted"/>
<dbReference type="EMBL" id="CP049863">
    <property type="protein sequence ID" value="QIK64527.1"/>
    <property type="molecule type" value="Genomic_DNA"/>
</dbReference>
<dbReference type="AlphaFoldDB" id="A0A6G7XJH4"/>
<keyword evidence="3" id="KW-1185">Reference proteome</keyword>
<sequence>MSTQIYATGQLESDLNGVKSYDSSESNQARRNITNALNFLQSRVATLEARIAVDGARSTRLAELELERDVDSALKLAYLAKVDQLAHENADLRLEIKRLEHECTERNRDTPDEHQRPPKGPAGTPKGSTCNPIEVKSK</sequence>
<dbReference type="RefSeq" id="WP_166292859.1">
    <property type="nucleotide sequence ID" value="NZ_CP049863.1"/>
</dbReference>
<dbReference type="Proteomes" id="UP000502677">
    <property type="component" value="Chromosome"/>
</dbReference>
<name>A0A6G7XJH4_9MICO</name>
<reference evidence="2 3" key="1">
    <citation type="submission" date="2020-03" db="EMBL/GenBank/DDBJ databases">
        <title>Leucobacter sp. nov., isolated from beetles.</title>
        <authorList>
            <person name="Hyun D.-W."/>
            <person name="Bae J.-W."/>
        </authorList>
    </citation>
    <scope>NUCLEOTIDE SEQUENCE [LARGE SCALE GENOMIC DNA]</scope>
    <source>
        <strain evidence="2 3">HDW9C</strain>
    </source>
</reference>
<dbReference type="KEGG" id="lvi:G7068_15890"/>
<feature type="region of interest" description="Disordered" evidence="1">
    <location>
        <begin position="103"/>
        <end position="138"/>
    </location>
</feature>
<gene>
    <name evidence="2" type="ORF">G7068_15890</name>
</gene>
<feature type="compositionally biased region" description="Basic and acidic residues" evidence="1">
    <location>
        <begin position="103"/>
        <end position="116"/>
    </location>
</feature>
<evidence type="ECO:0000313" key="2">
    <source>
        <dbReference type="EMBL" id="QIK64527.1"/>
    </source>
</evidence>
<protein>
    <submittedName>
        <fullName evidence="2">Uncharacterized protein</fullName>
    </submittedName>
</protein>
<evidence type="ECO:0000313" key="3">
    <source>
        <dbReference type="Proteomes" id="UP000502677"/>
    </source>
</evidence>
<accession>A0A6G7XJH4</accession>
<evidence type="ECO:0000256" key="1">
    <source>
        <dbReference type="SAM" id="MobiDB-lite"/>
    </source>
</evidence>
<organism evidence="2 3">
    <name type="scientific">Leucobacter viscericola</name>
    <dbReference type="NCBI Taxonomy" id="2714935"/>
    <lineage>
        <taxon>Bacteria</taxon>
        <taxon>Bacillati</taxon>
        <taxon>Actinomycetota</taxon>
        <taxon>Actinomycetes</taxon>
        <taxon>Micrococcales</taxon>
        <taxon>Microbacteriaceae</taxon>
        <taxon>Leucobacter</taxon>
    </lineage>
</organism>